<dbReference type="AlphaFoldDB" id="A0AA39WJ77"/>
<evidence type="ECO:0000256" key="3">
    <source>
        <dbReference type="SAM" id="MobiDB-lite"/>
    </source>
</evidence>
<feature type="region of interest" description="Disordered" evidence="3">
    <location>
        <begin position="1"/>
        <end position="30"/>
    </location>
</feature>
<dbReference type="InterPro" id="IPR029058">
    <property type="entry name" value="AB_hydrolase_fold"/>
</dbReference>
<dbReference type="InterPro" id="IPR000073">
    <property type="entry name" value="AB_hydrolase_1"/>
</dbReference>
<organism evidence="5 6">
    <name type="scientific">Immersiella caudata</name>
    <dbReference type="NCBI Taxonomy" id="314043"/>
    <lineage>
        <taxon>Eukaryota</taxon>
        <taxon>Fungi</taxon>
        <taxon>Dikarya</taxon>
        <taxon>Ascomycota</taxon>
        <taxon>Pezizomycotina</taxon>
        <taxon>Sordariomycetes</taxon>
        <taxon>Sordariomycetidae</taxon>
        <taxon>Sordariales</taxon>
        <taxon>Lasiosphaeriaceae</taxon>
        <taxon>Immersiella</taxon>
    </lineage>
</organism>
<dbReference type="PANTHER" id="PTHR43248:SF2">
    <property type="entry name" value="PROLYL AMINOPEPTIDASE"/>
    <property type="match status" value="1"/>
</dbReference>
<comment type="caution">
    <text evidence="5">The sequence shown here is derived from an EMBL/GenBank/DDBJ whole genome shotgun (WGS) entry which is preliminary data.</text>
</comment>
<dbReference type="Proteomes" id="UP001175000">
    <property type="component" value="Unassembled WGS sequence"/>
</dbReference>
<sequence length="559" mass="61701">MTNFRMPSPEWSNIKPATMASEPTHTEDEGGATGFRSMSLWFDVPLDHRKPLIKTDTLTLHAKLVYAHDAPSDAIGDSYLDDWVKEWSRANWKRILRRRPFMLYLCGGPGDGNNHQRIPELNRFALEQGYQVLYVDYRGTGRSRPFVDDAHLSVIGASAADQASYLSFFRQDNITRDLEAIRLCLSQIISADSCTGKRVKWTILGQSFGGWIALTYLSFLPTALAAVYLTAGLAPLGNGPHEVYKRLYRRVAECNEAYYQAYPGDVEMVRRVVVHLRSHEYSYRVEGCKGRHKLTAQTFMTLGRCFGAATASRAVGARPPAFERVHALIGCMVGDIGGEGGHLSDKTVQKYAALQSQSKKSGQSSQGFRLHERPLYGVLHEAIYCHSPGAVSGWGAEEVGRAYGRGEFSWLEPTGSGWEHESGGSGRVFFSGEMIYPFMFSTSGSAVGAFKGVAGVLAAKDDWPALYDEGQLAKNQVPVRALAYREDMYVDFDLSLSTARKVRNCVLLEGKAGWGHGAIKDGTKTVEVLRLLFGLRTTAKPESTSIALDSGVEDIDYPC</sequence>
<dbReference type="PRINTS" id="PR00793">
    <property type="entry name" value="PROAMNOPTASE"/>
</dbReference>
<dbReference type="Gene3D" id="3.40.50.1820">
    <property type="entry name" value="alpha/beta hydrolase"/>
    <property type="match status" value="1"/>
</dbReference>
<keyword evidence="2 5" id="KW-0378">Hydrolase</keyword>
<dbReference type="InterPro" id="IPR002410">
    <property type="entry name" value="Peptidase_S33"/>
</dbReference>
<reference evidence="5" key="1">
    <citation type="submission" date="2023-06" db="EMBL/GenBank/DDBJ databases">
        <title>Genome-scale phylogeny and comparative genomics of the fungal order Sordariales.</title>
        <authorList>
            <consortium name="Lawrence Berkeley National Laboratory"/>
            <person name="Hensen N."/>
            <person name="Bonometti L."/>
            <person name="Westerberg I."/>
            <person name="Brannstrom I.O."/>
            <person name="Guillou S."/>
            <person name="Cros-Aarteil S."/>
            <person name="Calhoun S."/>
            <person name="Haridas S."/>
            <person name="Kuo A."/>
            <person name="Mondo S."/>
            <person name="Pangilinan J."/>
            <person name="Riley R."/>
            <person name="Labutti K."/>
            <person name="Andreopoulos B."/>
            <person name="Lipzen A."/>
            <person name="Chen C."/>
            <person name="Yanf M."/>
            <person name="Daum C."/>
            <person name="Ng V."/>
            <person name="Clum A."/>
            <person name="Steindorff A."/>
            <person name="Ohm R."/>
            <person name="Martin F."/>
            <person name="Silar P."/>
            <person name="Natvig D."/>
            <person name="Lalanne C."/>
            <person name="Gautier V."/>
            <person name="Ament-Velasquez S.L."/>
            <person name="Kruys A."/>
            <person name="Hutchinson M.I."/>
            <person name="Powell A.J."/>
            <person name="Barry K."/>
            <person name="Miller A.N."/>
            <person name="Grigoriev I.V."/>
            <person name="Debuchy R."/>
            <person name="Gladieux P."/>
            <person name="Thoren M.H."/>
            <person name="Johannesson H."/>
        </authorList>
    </citation>
    <scope>NUCLEOTIDE SEQUENCE</scope>
    <source>
        <strain evidence="5">CBS 606.72</strain>
    </source>
</reference>
<evidence type="ECO:0000259" key="4">
    <source>
        <dbReference type="Pfam" id="PF00561"/>
    </source>
</evidence>
<gene>
    <name evidence="5" type="ORF">B0T14DRAFT_245359</name>
</gene>
<evidence type="ECO:0000256" key="2">
    <source>
        <dbReference type="ARBA" id="ARBA00022801"/>
    </source>
</evidence>
<protein>
    <submittedName>
        <fullName evidence="5">Alpha/Beta hydrolase protein</fullName>
    </submittedName>
</protein>
<dbReference type="GO" id="GO:0006508">
    <property type="term" value="P:proteolysis"/>
    <property type="evidence" value="ECO:0007669"/>
    <property type="project" value="InterPro"/>
</dbReference>
<name>A0AA39WJ77_9PEZI</name>
<dbReference type="EMBL" id="JAULSU010000005">
    <property type="protein sequence ID" value="KAK0616366.1"/>
    <property type="molecule type" value="Genomic_DNA"/>
</dbReference>
<evidence type="ECO:0000256" key="1">
    <source>
        <dbReference type="ARBA" id="ARBA00010088"/>
    </source>
</evidence>
<feature type="domain" description="AB hydrolase-1" evidence="4">
    <location>
        <begin position="102"/>
        <end position="262"/>
    </location>
</feature>
<dbReference type="GO" id="GO:0008233">
    <property type="term" value="F:peptidase activity"/>
    <property type="evidence" value="ECO:0007669"/>
    <property type="project" value="InterPro"/>
</dbReference>
<accession>A0AA39WJ77</accession>
<proteinExistence type="inferred from homology"/>
<dbReference type="InterPro" id="IPR051601">
    <property type="entry name" value="Serine_prot/Carboxylest_S33"/>
</dbReference>
<dbReference type="PANTHER" id="PTHR43248">
    <property type="entry name" value="2-SUCCINYL-6-HYDROXY-2,4-CYCLOHEXADIENE-1-CARBOXYLATE SYNTHASE"/>
    <property type="match status" value="1"/>
</dbReference>
<evidence type="ECO:0000313" key="6">
    <source>
        <dbReference type="Proteomes" id="UP001175000"/>
    </source>
</evidence>
<dbReference type="SUPFAM" id="SSF53474">
    <property type="entry name" value="alpha/beta-Hydrolases"/>
    <property type="match status" value="2"/>
</dbReference>
<keyword evidence="6" id="KW-1185">Reference proteome</keyword>
<evidence type="ECO:0000313" key="5">
    <source>
        <dbReference type="EMBL" id="KAK0616366.1"/>
    </source>
</evidence>
<dbReference type="Pfam" id="PF00561">
    <property type="entry name" value="Abhydrolase_1"/>
    <property type="match status" value="1"/>
</dbReference>
<comment type="similarity">
    <text evidence="1">Belongs to the peptidase S33 family.</text>
</comment>